<evidence type="ECO:0000256" key="4">
    <source>
        <dbReference type="ARBA" id="ARBA00022679"/>
    </source>
</evidence>
<organism evidence="9 10">
    <name type="scientific">Ignelater luminosus</name>
    <name type="common">Cucubano</name>
    <name type="synonym">Pyrophorus luminosus</name>
    <dbReference type="NCBI Taxonomy" id="2038154"/>
    <lineage>
        <taxon>Eukaryota</taxon>
        <taxon>Metazoa</taxon>
        <taxon>Ecdysozoa</taxon>
        <taxon>Arthropoda</taxon>
        <taxon>Hexapoda</taxon>
        <taxon>Insecta</taxon>
        <taxon>Pterygota</taxon>
        <taxon>Neoptera</taxon>
        <taxon>Endopterygota</taxon>
        <taxon>Coleoptera</taxon>
        <taxon>Polyphaga</taxon>
        <taxon>Elateriformia</taxon>
        <taxon>Elateroidea</taxon>
        <taxon>Elateridae</taxon>
        <taxon>Agrypninae</taxon>
        <taxon>Pyrophorini</taxon>
        <taxon>Ignelater</taxon>
    </lineage>
</organism>
<evidence type="ECO:0000313" key="9">
    <source>
        <dbReference type="EMBL" id="KAF2893888.1"/>
    </source>
</evidence>
<dbReference type="InterPro" id="IPR008166">
    <property type="entry name" value="Glyco_transf_92"/>
</dbReference>
<evidence type="ECO:0000313" key="10">
    <source>
        <dbReference type="Proteomes" id="UP000801492"/>
    </source>
</evidence>
<dbReference type="GO" id="GO:0005737">
    <property type="term" value="C:cytoplasm"/>
    <property type="evidence" value="ECO:0007669"/>
    <property type="project" value="TreeGrafter"/>
</dbReference>
<comment type="caution">
    <text evidence="9">The sequence shown here is derived from an EMBL/GenBank/DDBJ whole genome shotgun (WGS) entry which is preliminary data.</text>
</comment>
<keyword evidence="5" id="KW-0812">Transmembrane</keyword>
<keyword evidence="10" id="KW-1185">Reference proteome</keyword>
<evidence type="ECO:0000256" key="5">
    <source>
        <dbReference type="ARBA" id="ARBA00022692"/>
    </source>
</evidence>
<comment type="subcellular location">
    <subcellularLocation>
        <location evidence="1">Membrane</location>
        <topology evidence="1">Single-pass membrane protein</topology>
    </subcellularLocation>
</comment>
<sequence>MKKYQQLLLFIISVVSLSLLLIYRHEYNRLHYVLEVFNFFGQPCNFSDLQFTEHVLGHHDWGVEPSWQENENIYIYSAFWSKKQEAKVIVIHTEQSDVARNCYLWFEDKHKPIIGKFKYSKIESDALNGQFAYFYYCVFTSTELAPYAVSFSSTNKKSNKLKKILLTIVKPHKRSINTTICVSPTEFNKSYFVEFLSYHKLIGVDNFIFYGNSIPHRLSKIITNLSNRIGIKITFLAWNYPKTEGALIRTIIENDCLLRTMESSKNVITLELDEYIVPSQHYSLNDIISNYESKERLSLPVQRFCIKTTNRRKPIALQNTEVTYDNDTTVRYIYLNNQEDNVVATQAIPKGVASIHKYLMCQKKSVRVYNDNSILKFSTDLLRSTLVQLNLHDHI</sequence>
<evidence type="ECO:0000256" key="1">
    <source>
        <dbReference type="ARBA" id="ARBA00004167"/>
    </source>
</evidence>
<reference evidence="9" key="1">
    <citation type="submission" date="2019-08" db="EMBL/GenBank/DDBJ databases">
        <title>The genome of the North American firefly Photinus pyralis.</title>
        <authorList>
            <consortium name="Photinus pyralis genome working group"/>
            <person name="Fallon T.R."/>
            <person name="Sander Lower S.E."/>
            <person name="Weng J.-K."/>
        </authorList>
    </citation>
    <scope>NUCLEOTIDE SEQUENCE</scope>
    <source>
        <strain evidence="9">TRF0915ILg1</strain>
        <tissue evidence="9">Whole body</tissue>
    </source>
</reference>
<dbReference type="GO" id="GO:0016020">
    <property type="term" value="C:membrane"/>
    <property type="evidence" value="ECO:0007669"/>
    <property type="project" value="UniProtKB-SubCell"/>
</dbReference>
<evidence type="ECO:0000256" key="2">
    <source>
        <dbReference type="ARBA" id="ARBA00007647"/>
    </source>
</evidence>
<dbReference type="AlphaFoldDB" id="A0A8K0CUE8"/>
<keyword evidence="4 8" id="KW-0808">Transferase</keyword>
<dbReference type="PANTHER" id="PTHR21461:SF87">
    <property type="entry name" value="GH12965P"/>
    <property type="match status" value="1"/>
</dbReference>
<dbReference type="GO" id="GO:0016757">
    <property type="term" value="F:glycosyltransferase activity"/>
    <property type="evidence" value="ECO:0007669"/>
    <property type="project" value="UniProtKB-UniRule"/>
</dbReference>
<keyword evidence="6" id="KW-1133">Transmembrane helix</keyword>
<proteinExistence type="inferred from homology"/>
<protein>
    <recommendedName>
        <fullName evidence="8">Glycosyltransferase family 92 protein</fullName>
        <ecNumber evidence="8">2.4.1.-</ecNumber>
    </recommendedName>
</protein>
<keyword evidence="7" id="KW-0472">Membrane</keyword>
<dbReference type="Proteomes" id="UP000801492">
    <property type="component" value="Unassembled WGS sequence"/>
</dbReference>
<dbReference type="OrthoDB" id="6433308at2759"/>
<dbReference type="Pfam" id="PF01697">
    <property type="entry name" value="Glyco_transf_92"/>
    <property type="match status" value="1"/>
</dbReference>
<dbReference type="PANTHER" id="PTHR21461">
    <property type="entry name" value="GLYCOSYLTRANSFERASE FAMILY 92 PROTEIN"/>
    <property type="match status" value="1"/>
</dbReference>
<dbReference type="EC" id="2.4.1.-" evidence="8"/>
<evidence type="ECO:0000256" key="7">
    <source>
        <dbReference type="ARBA" id="ARBA00023136"/>
    </source>
</evidence>
<name>A0A8K0CUE8_IGNLU</name>
<keyword evidence="3 8" id="KW-0328">Glycosyltransferase</keyword>
<evidence type="ECO:0000256" key="6">
    <source>
        <dbReference type="ARBA" id="ARBA00022989"/>
    </source>
</evidence>
<gene>
    <name evidence="9" type="ORF">ILUMI_12281</name>
</gene>
<accession>A0A8K0CUE8</accession>
<evidence type="ECO:0000256" key="8">
    <source>
        <dbReference type="RuleBase" id="RU366017"/>
    </source>
</evidence>
<evidence type="ECO:0000256" key="3">
    <source>
        <dbReference type="ARBA" id="ARBA00022676"/>
    </source>
</evidence>
<dbReference type="EMBL" id="VTPC01007565">
    <property type="protein sequence ID" value="KAF2893888.1"/>
    <property type="molecule type" value="Genomic_DNA"/>
</dbReference>
<comment type="similarity">
    <text evidence="2 8">Belongs to the glycosyltransferase 92 family.</text>
</comment>